<evidence type="ECO:0000313" key="3">
    <source>
        <dbReference type="Proteomes" id="UP000188273"/>
    </source>
</evidence>
<keyword evidence="3" id="KW-1185">Reference proteome</keyword>
<evidence type="ECO:0000256" key="1">
    <source>
        <dbReference type="SAM" id="MobiDB-lite"/>
    </source>
</evidence>
<dbReference type="STRING" id="1940790.L21SP3_01435"/>
<dbReference type="KEGG" id="pbu:L21SP3_01435"/>
<feature type="compositionally biased region" description="Polar residues" evidence="1">
    <location>
        <begin position="54"/>
        <end position="67"/>
    </location>
</feature>
<evidence type="ECO:0000313" key="2">
    <source>
        <dbReference type="EMBL" id="AQQ09627.1"/>
    </source>
</evidence>
<dbReference type="Proteomes" id="UP000188273">
    <property type="component" value="Chromosome"/>
</dbReference>
<organism evidence="2 3">
    <name type="scientific">Sedimentisphaera cyanobacteriorum</name>
    <dbReference type="NCBI Taxonomy" id="1940790"/>
    <lineage>
        <taxon>Bacteria</taxon>
        <taxon>Pseudomonadati</taxon>
        <taxon>Planctomycetota</taxon>
        <taxon>Phycisphaerae</taxon>
        <taxon>Sedimentisphaerales</taxon>
        <taxon>Sedimentisphaeraceae</taxon>
        <taxon>Sedimentisphaera</taxon>
    </lineage>
</organism>
<sequence length="67" mass="7126">MIEKIIVGAVVVLAAVFLVYSFVKSSKGETPCGKSCPADCPGRNKNCSEEETKQNSGSENNQNTTSE</sequence>
<feature type="region of interest" description="Disordered" evidence="1">
    <location>
        <begin position="26"/>
        <end position="67"/>
    </location>
</feature>
<dbReference type="EMBL" id="CP019633">
    <property type="protein sequence ID" value="AQQ09627.1"/>
    <property type="molecule type" value="Genomic_DNA"/>
</dbReference>
<name>A0A1Q2HQA6_9BACT</name>
<protein>
    <submittedName>
        <fullName evidence="2">Virus attachment protein p12 family protein</fullName>
    </submittedName>
</protein>
<proteinExistence type="predicted"/>
<dbReference type="RefSeq" id="WP_077540206.1">
    <property type="nucleotide sequence ID" value="NZ_CP019633.1"/>
</dbReference>
<accession>A0A1Q2HQA6</accession>
<dbReference type="Pfam" id="PF12669">
    <property type="entry name" value="FeoB_associated"/>
    <property type="match status" value="1"/>
</dbReference>
<dbReference type="OrthoDB" id="9964727at2"/>
<reference evidence="3" key="1">
    <citation type="submission" date="2017-02" db="EMBL/GenBank/DDBJ databases">
        <title>Comparative genomics and description of representatives of a novel lineage of planctomycetes thriving in anoxic sediments.</title>
        <authorList>
            <person name="Spring S."/>
            <person name="Bunk B."/>
            <person name="Sproer C."/>
            <person name="Klenk H.-P."/>
        </authorList>
    </citation>
    <scope>NUCLEOTIDE SEQUENCE [LARGE SCALE GENOMIC DNA]</scope>
    <source>
        <strain evidence="3">L21-RPul-D3</strain>
    </source>
</reference>
<gene>
    <name evidence="2" type="ORF">L21SP3_01435</name>
</gene>
<dbReference type="AlphaFoldDB" id="A0A1Q2HQA6"/>